<evidence type="ECO:0008006" key="3">
    <source>
        <dbReference type="Google" id="ProtNLM"/>
    </source>
</evidence>
<evidence type="ECO:0000313" key="2">
    <source>
        <dbReference type="Proteomes" id="UP001064106"/>
    </source>
</evidence>
<evidence type="ECO:0000313" key="1">
    <source>
        <dbReference type="EMBL" id="MCU5781669.1"/>
    </source>
</evidence>
<protein>
    <recommendedName>
        <fullName evidence="3">DUF4261 domain-containing protein</fullName>
    </recommendedName>
</protein>
<dbReference type="Proteomes" id="UP001064106">
    <property type="component" value="Unassembled WGS sequence"/>
</dbReference>
<accession>A0ABT2QVW9</accession>
<organism evidence="1 2">
    <name type="scientific">Alloalcanivorax balearicus MACL04</name>
    <dbReference type="NCBI Taxonomy" id="1177182"/>
    <lineage>
        <taxon>Bacteria</taxon>
        <taxon>Pseudomonadati</taxon>
        <taxon>Pseudomonadota</taxon>
        <taxon>Gammaproteobacteria</taxon>
        <taxon>Oceanospirillales</taxon>
        <taxon>Alcanivoracaceae</taxon>
        <taxon>Alloalcanivorax</taxon>
    </lineage>
</organism>
<sequence>MSSDALEDWPRPYYQTTGGQPFLFYVVFGATVDGLTLSRSQYRCDGIPAGLELLSYGPDSHPEVLDSFRSGYLWDDIQRGDPELAKAIGAQQHCIVVRGELADAENLNYFRNTIGLVTCLLDNGGVGVLDPQSLAWWSAQAWRDRVFGPGKALPREHVVILVSEERDGTRWFHTRGMRKFGRPDLSLHHVPPQYHDAVTDLFNRLIELHAFGGVIAEGQEVRMRDLPSGMYCRHGGSEDDPDFNNVHVEVHWP</sequence>
<proteinExistence type="predicted"/>
<comment type="caution">
    <text evidence="1">The sequence shown here is derived from an EMBL/GenBank/DDBJ whole genome shotgun (WGS) entry which is preliminary data.</text>
</comment>
<gene>
    <name evidence="1" type="ORF">MA04_00969</name>
</gene>
<name>A0ABT2QVW9_9GAMM</name>
<reference evidence="1" key="1">
    <citation type="submission" date="2012-09" db="EMBL/GenBank/DDBJ databases">
        <title>Genome Sequence of alkane-degrading Bacterium Alcanivorax balearicus MACL04.</title>
        <authorList>
            <person name="Lai Q."/>
            <person name="Shao Z."/>
        </authorList>
    </citation>
    <scope>NUCLEOTIDE SEQUENCE</scope>
    <source>
        <strain evidence="1">MACL04</strain>
    </source>
</reference>
<dbReference type="EMBL" id="ARXS01000004">
    <property type="protein sequence ID" value="MCU5781669.1"/>
    <property type="molecule type" value="Genomic_DNA"/>
</dbReference>
<keyword evidence="2" id="KW-1185">Reference proteome</keyword>
<dbReference type="RefSeq" id="WP_262459642.1">
    <property type="nucleotide sequence ID" value="NZ_ARXS01000004.1"/>
</dbReference>